<evidence type="ECO:0000259" key="3">
    <source>
        <dbReference type="PROSITE" id="PS50110"/>
    </source>
</evidence>
<dbReference type="CDD" id="cd00156">
    <property type="entry name" value="REC"/>
    <property type="match status" value="1"/>
</dbReference>
<organism evidence="4 5">
    <name type="scientific">Aetokthonos hydrillicola Thurmond2011</name>
    <dbReference type="NCBI Taxonomy" id="2712845"/>
    <lineage>
        <taxon>Bacteria</taxon>
        <taxon>Bacillati</taxon>
        <taxon>Cyanobacteriota</taxon>
        <taxon>Cyanophyceae</taxon>
        <taxon>Nostocales</taxon>
        <taxon>Hapalosiphonaceae</taxon>
        <taxon>Aetokthonos</taxon>
    </lineage>
</organism>
<dbReference type="Pfam" id="PF00072">
    <property type="entry name" value="Response_reg"/>
    <property type="match status" value="1"/>
</dbReference>
<keyword evidence="5" id="KW-1185">Reference proteome</keyword>
<sequence length="100" mass="11623">MTQPRYTILIVDDSPLDCDLYRQYLLQDTKYQYTIVVAQLGQVGLELWQRHQPDLVLLDYRLLDLNGVEFLTELQTLTHKSFLPVIKVQFFTTSSANLCG</sequence>
<keyword evidence="1 2" id="KW-0597">Phosphoprotein</keyword>
<dbReference type="InterPro" id="IPR050595">
    <property type="entry name" value="Bact_response_regulator"/>
</dbReference>
<dbReference type="GO" id="GO:0000160">
    <property type="term" value="P:phosphorelay signal transduction system"/>
    <property type="evidence" value="ECO:0007669"/>
    <property type="project" value="InterPro"/>
</dbReference>
<accession>A0AAP5M3L4</accession>
<evidence type="ECO:0000256" key="2">
    <source>
        <dbReference type="PROSITE-ProRule" id="PRU00169"/>
    </source>
</evidence>
<protein>
    <submittedName>
        <fullName evidence="4">Response regulator</fullName>
    </submittedName>
</protein>
<evidence type="ECO:0000313" key="5">
    <source>
        <dbReference type="Proteomes" id="UP000667802"/>
    </source>
</evidence>
<dbReference type="AlphaFoldDB" id="A0AAP5M3L4"/>
<dbReference type="SUPFAM" id="SSF52172">
    <property type="entry name" value="CheY-like"/>
    <property type="match status" value="1"/>
</dbReference>
<feature type="modified residue" description="4-aspartylphosphate" evidence="2">
    <location>
        <position position="59"/>
    </location>
</feature>
<dbReference type="Proteomes" id="UP000667802">
    <property type="component" value="Unassembled WGS sequence"/>
</dbReference>
<dbReference type="InterPro" id="IPR011006">
    <property type="entry name" value="CheY-like_superfamily"/>
</dbReference>
<proteinExistence type="predicted"/>
<dbReference type="Gene3D" id="3.40.50.2300">
    <property type="match status" value="1"/>
</dbReference>
<dbReference type="PANTHER" id="PTHR44591">
    <property type="entry name" value="STRESS RESPONSE REGULATOR PROTEIN 1"/>
    <property type="match status" value="1"/>
</dbReference>
<dbReference type="EMBL" id="JAALHA020000001">
    <property type="protein sequence ID" value="MDR9893916.1"/>
    <property type="molecule type" value="Genomic_DNA"/>
</dbReference>
<feature type="domain" description="Response regulatory" evidence="3">
    <location>
        <begin position="7"/>
        <end position="100"/>
    </location>
</feature>
<dbReference type="InterPro" id="IPR001789">
    <property type="entry name" value="Sig_transdc_resp-reg_receiver"/>
</dbReference>
<dbReference type="PANTHER" id="PTHR44591:SF23">
    <property type="entry name" value="CHEY SUBFAMILY"/>
    <property type="match status" value="1"/>
</dbReference>
<name>A0AAP5M3L4_9CYAN</name>
<comment type="caution">
    <text evidence="4">The sequence shown here is derived from an EMBL/GenBank/DDBJ whole genome shotgun (WGS) entry which is preliminary data.</text>
</comment>
<dbReference type="RefSeq" id="WP_208341256.1">
    <property type="nucleotide sequence ID" value="NZ_CAWQFN010000835.1"/>
</dbReference>
<dbReference type="PROSITE" id="PS50110">
    <property type="entry name" value="RESPONSE_REGULATORY"/>
    <property type="match status" value="1"/>
</dbReference>
<reference evidence="5" key="1">
    <citation type="journal article" date="2021" name="Science">
        <title>Hunting the eagle killer: A cyanobacterial neurotoxin causes vacuolar myelinopathy.</title>
        <authorList>
            <person name="Breinlinger S."/>
            <person name="Phillips T.J."/>
            <person name="Haram B.N."/>
            <person name="Mares J."/>
            <person name="Martinez Yerena J.A."/>
            <person name="Hrouzek P."/>
            <person name="Sobotka R."/>
            <person name="Henderson W.M."/>
            <person name="Schmieder P."/>
            <person name="Williams S.M."/>
            <person name="Lauderdale J.D."/>
            <person name="Wilde H.D."/>
            <person name="Gerrin W."/>
            <person name="Kust A."/>
            <person name="Washington J.W."/>
            <person name="Wagner C."/>
            <person name="Geier B."/>
            <person name="Liebeke M."/>
            <person name="Enke H."/>
            <person name="Niedermeyer T.H.J."/>
            <person name="Wilde S.B."/>
        </authorList>
    </citation>
    <scope>NUCLEOTIDE SEQUENCE [LARGE SCALE GENOMIC DNA]</scope>
    <source>
        <strain evidence="5">Thurmond2011</strain>
    </source>
</reference>
<evidence type="ECO:0000313" key="4">
    <source>
        <dbReference type="EMBL" id="MDR9893916.1"/>
    </source>
</evidence>
<gene>
    <name evidence="4" type="ORF">G7B40_004920</name>
</gene>
<evidence type="ECO:0000256" key="1">
    <source>
        <dbReference type="ARBA" id="ARBA00022553"/>
    </source>
</evidence>